<feature type="compositionally biased region" description="Basic and acidic residues" evidence="1">
    <location>
        <begin position="385"/>
        <end position="395"/>
    </location>
</feature>
<proteinExistence type="predicted"/>
<feature type="region of interest" description="Disordered" evidence="1">
    <location>
        <begin position="259"/>
        <end position="397"/>
    </location>
</feature>
<evidence type="ECO:0000256" key="1">
    <source>
        <dbReference type="SAM" id="MobiDB-lite"/>
    </source>
</evidence>
<protein>
    <submittedName>
        <fullName evidence="2">Uncharacterized protein</fullName>
    </submittedName>
</protein>
<sequence length="430" mass="47552">MNALLPATTEAHLPCLVASLIAGFEELLNFVRAQIATEKFLRETIELTADEYEKLLAAEGSHSDSSAPSSLVAKQFRELPSTTGPSTFLSPSIQPAQLAIHQYKMANMHTPQENGLRCPIAHKPRDPEDLERDFTTPGVQGTLGCPFAKMSNGLSRSISAEEDPIAAEFHQDKVSSRSPNTEQRTSQCPIRFLDKHSPEEIAQYFENHKHEIPRSHEICVRRYQQNEGSARKLDAKYGSLVNMIQGLGVKHKVYLPQREKSEAGAQDRSSTQAVEKWAEHVSTDPEQMQEPDAGDDDEQRLSNFERPLREVRVGESPSRPWGIPVPAGKEPAPSALQSEEDDAHLNPKSESPQRAEDRKKQKCPIDHGHAQAKSPAPPPQLPDLGESKDNQRDRPQIIFNGPVFFGYTAEQVSAILQGTSLGANPPPKGH</sequence>
<reference evidence="2" key="1">
    <citation type="submission" date="2023-01" db="EMBL/GenBank/DDBJ databases">
        <title>Exophiala dermititidis isolated from Cystic Fibrosis Patient.</title>
        <authorList>
            <person name="Kurbessoian T."/>
            <person name="Crocker A."/>
            <person name="Murante D."/>
            <person name="Hogan D.A."/>
            <person name="Stajich J.E."/>
        </authorList>
    </citation>
    <scope>NUCLEOTIDE SEQUENCE</scope>
    <source>
        <strain evidence="2">Ex8</strain>
    </source>
</reference>
<name>A0AAN6IUD3_EXODE</name>
<dbReference type="Proteomes" id="UP001161757">
    <property type="component" value="Unassembled WGS sequence"/>
</dbReference>
<gene>
    <name evidence="2" type="ORF">HRR80_005220</name>
</gene>
<feature type="compositionally biased region" description="Basic and acidic residues" evidence="1">
    <location>
        <begin position="343"/>
        <end position="369"/>
    </location>
</feature>
<dbReference type="AlphaFoldDB" id="A0AAN6IUD3"/>
<accession>A0AAN6IUD3</accession>
<organism evidence="2 3">
    <name type="scientific">Exophiala dermatitidis</name>
    <name type="common">Black yeast-like fungus</name>
    <name type="synonym">Wangiella dermatitidis</name>
    <dbReference type="NCBI Taxonomy" id="5970"/>
    <lineage>
        <taxon>Eukaryota</taxon>
        <taxon>Fungi</taxon>
        <taxon>Dikarya</taxon>
        <taxon>Ascomycota</taxon>
        <taxon>Pezizomycotina</taxon>
        <taxon>Eurotiomycetes</taxon>
        <taxon>Chaetothyriomycetidae</taxon>
        <taxon>Chaetothyriales</taxon>
        <taxon>Herpotrichiellaceae</taxon>
        <taxon>Exophiala</taxon>
    </lineage>
</organism>
<feature type="compositionally biased region" description="Acidic residues" evidence="1">
    <location>
        <begin position="287"/>
        <end position="298"/>
    </location>
</feature>
<evidence type="ECO:0000313" key="3">
    <source>
        <dbReference type="Proteomes" id="UP001161757"/>
    </source>
</evidence>
<comment type="caution">
    <text evidence="2">The sequence shown here is derived from an EMBL/GenBank/DDBJ whole genome shotgun (WGS) entry which is preliminary data.</text>
</comment>
<evidence type="ECO:0000313" key="2">
    <source>
        <dbReference type="EMBL" id="KAJ8991170.1"/>
    </source>
</evidence>
<dbReference type="EMBL" id="JAJGCB010000009">
    <property type="protein sequence ID" value="KAJ8991170.1"/>
    <property type="molecule type" value="Genomic_DNA"/>
</dbReference>